<dbReference type="Pfam" id="PF00400">
    <property type="entry name" value="WD40"/>
    <property type="match status" value="12"/>
</dbReference>
<evidence type="ECO:0000256" key="3">
    <source>
        <dbReference type="PROSITE-ProRule" id="PRU00221"/>
    </source>
</evidence>
<dbReference type="SUPFAM" id="SSF52540">
    <property type="entry name" value="P-loop containing nucleoside triphosphate hydrolases"/>
    <property type="match status" value="1"/>
</dbReference>
<dbReference type="GO" id="GO:0009116">
    <property type="term" value="P:nucleoside metabolic process"/>
    <property type="evidence" value="ECO:0007669"/>
    <property type="project" value="InterPro"/>
</dbReference>
<feature type="repeat" description="WD" evidence="3">
    <location>
        <begin position="1396"/>
        <end position="1437"/>
    </location>
</feature>
<dbReference type="SMART" id="SM00320">
    <property type="entry name" value="WD40"/>
    <property type="match status" value="12"/>
</dbReference>
<feature type="repeat" description="WD" evidence="3">
    <location>
        <begin position="1184"/>
        <end position="1217"/>
    </location>
</feature>
<dbReference type="InterPro" id="IPR035994">
    <property type="entry name" value="Nucleoside_phosphorylase_sf"/>
</dbReference>
<feature type="repeat" description="WD" evidence="3">
    <location>
        <begin position="1142"/>
        <end position="1183"/>
    </location>
</feature>
<feature type="repeat" description="WD" evidence="3">
    <location>
        <begin position="1310"/>
        <end position="1351"/>
    </location>
</feature>
<feature type="repeat" description="WD" evidence="3">
    <location>
        <begin position="1352"/>
        <end position="1383"/>
    </location>
</feature>
<dbReference type="Gene3D" id="3.40.50.300">
    <property type="entry name" value="P-loop containing nucleotide triphosphate hydrolases"/>
    <property type="match status" value="1"/>
</dbReference>
<dbReference type="InterPro" id="IPR007111">
    <property type="entry name" value="NACHT_NTPase"/>
</dbReference>
<feature type="domain" description="NACHT" evidence="4">
    <location>
        <begin position="389"/>
        <end position="535"/>
    </location>
</feature>
<dbReference type="InterPro" id="IPR056884">
    <property type="entry name" value="NPHP3-like_N"/>
</dbReference>
<dbReference type="Gene3D" id="2.130.10.10">
    <property type="entry name" value="YVTN repeat-like/Quinoprotein amine dehydrogenase"/>
    <property type="match status" value="6"/>
</dbReference>
<dbReference type="Gene3D" id="3.40.50.1580">
    <property type="entry name" value="Nucleoside phosphorylase domain"/>
    <property type="match status" value="1"/>
</dbReference>
<feature type="repeat" description="WD" evidence="3">
    <location>
        <begin position="1016"/>
        <end position="1057"/>
    </location>
</feature>
<dbReference type="PANTHER" id="PTHR19848:SF8">
    <property type="entry name" value="F-BOX AND WD REPEAT DOMAIN CONTAINING 7"/>
    <property type="match status" value="1"/>
</dbReference>
<name>A0A179IIX6_CORDF</name>
<feature type="repeat" description="WD" evidence="3">
    <location>
        <begin position="936"/>
        <end position="977"/>
    </location>
</feature>
<dbReference type="InterPro" id="IPR027417">
    <property type="entry name" value="P-loop_NTPase"/>
</dbReference>
<dbReference type="InterPro" id="IPR020472">
    <property type="entry name" value="WD40_PAC1"/>
</dbReference>
<feature type="repeat" description="WD" evidence="3">
    <location>
        <begin position="1100"/>
        <end position="1141"/>
    </location>
</feature>
<dbReference type="PROSITE" id="PS50082">
    <property type="entry name" value="WD_REPEATS_2"/>
    <property type="match status" value="12"/>
</dbReference>
<feature type="repeat" description="WD" evidence="3">
    <location>
        <begin position="1226"/>
        <end position="1267"/>
    </location>
</feature>
<proteinExistence type="predicted"/>
<protein>
    <recommendedName>
        <fullName evidence="4">NACHT domain-containing protein</fullName>
    </recommendedName>
</protein>
<evidence type="ECO:0000256" key="1">
    <source>
        <dbReference type="ARBA" id="ARBA00022574"/>
    </source>
</evidence>
<dbReference type="CDD" id="cd00200">
    <property type="entry name" value="WD40"/>
    <property type="match status" value="3"/>
</dbReference>
<dbReference type="PANTHER" id="PTHR19848">
    <property type="entry name" value="WD40 REPEAT PROTEIN"/>
    <property type="match status" value="1"/>
</dbReference>
<sequence>MPDPSIYNVGWICAIKPEYVAAQAFLDEKHDRPDHVTTNDSNIYTLGRLGKHYVVIGALSDGEYGIAAAVSVAKGMLSSFPNVRIGLMVGIGGGAPSSKNDIRLGDIVVSAPRDGHGGVFQYDFGKTVQNKKLQTVSFLNQPPELLRAALTDIQTEYEMEGHKLQEMIDTALHQRPRLRQNYQRPNNSSDILFQSGIVHRGLDGADCLINCCDRPSNLVHRLERTGEEDNPAIHYGTIASANQLMKDAFVRDRLAAEENVLCFEMEAAGLMNRFPCIVIRGICDYADSHKNKQWQGYAAMAATAYAKDLPRRISSNRMEAERAIPAVLESGYQSVVNANQTLAFGQLQIAEGASFDSHAQEHNRYCLPNTRVQLLRQIAGWAKDESAEPVFWLSGMAGTGKSTISRSVARSFADNGQLAASFFFKKGETDRGSLSKFFMTIAADLIVRKPSTASHIEAVLVADRSITSKHYTEQFRKFLLEPLSKADMRDGPAVIVVDALDECERENDVNLFLNLISRLEIELPDRIRVFVTSRPEEPFRFHFEKLRRENSRVILHKIPIPMVEHDIEVFLRYELSSIRAEFNSRVPLQRRLSEDWPSQSSLDRLRKLAVPLFIVAATMCRFISDKKIGIPGKLLERVLSQSGDGQPQLETTYRSVLDNLTAGVSPNQQKQIIHEFRQVVGSIILLATPLPTSSLAALLSMAKDDIDGKLDLLHSVLSIPSAEGPVRLLHLSFRDFLLYPEEPTMPFRVDSKQTQARLAAHCLRILDCLRKDLCHLNSPGISRSEISSKVTSRYLPPEVQYSCQYWVHHLKEADMPISDGIDAHVFLKKHLLHWIEALALIGRASESLGFLRTLRSRCQENSSLDISLFLEDAIRFTQAYMSTISSTPLQLYSSLLIFTPKQSKIRTMFEDSEDAVRWMRLKPHLDDFWGSCLRILEGHSDAVTSVAFSHASTLIASASDDDTARIWRADTGECVQVLEDHNNSVTSIAFSHDSTLIASASGDNIVRIWSTDVVVLEGHSNSVTSVVFSHDSTLIASGSQDDTIRIWCSDTGEYLRTLKGHYGSVQSVAFSHNSKLIASASRDQTIQVWHGDTGKCIQVLQGHSGWVQSVAFSHNSKLIASASRDCTVRIWRTDTGECEQALEGHSSSVQAVAVSYDSKPIASASRDRTVRIWRADTGECIQMLEGHSGSVQSIAFSQDPRFITTASRDRTVRIWRLGLNANVHMVERHSAMVNSVVISYDLTLVASASDDHTVRVWRAETGDCLQTLEGHRSAVRFVAFSHDSKLVVSASDDRTIRVWHAETGEYMQTLEGHSSSIQSVAFSHGSALLISASYDRTVRLWRNNTGECIQILQGHRELVSSMAFSYDSTFVALASDDSIVRIWPAGMLAGECVQTLEGHSDLIMSIAFSHDSTLVASASRDYTVRIWRADTGECVQIVDIGRVSGRLMFGHNDSCIITDVGGITISGGSLRHRAMSAELSGIKISEDWITWGEEKLLWLPVEFRPKCSAVSESTVVIGCRSGKVAILKLSPDCSMVGRRRSALI</sequence>
<feature type="repeat" description="WD" evidence="3">
    <location>
        <begin position="1058"/>
        <end position="1099"/>
    </location>
</feature>
<dbReference type="InterPro" id="IPR015943">
    <property type="entry name" value="WD40/YVTN_repeat-like_dom_sf"/>
</dbReference>
<evidence type="ECO:0000313" key="6">
    <source>
        <dbReference type="Proteomes" id="UP000243081"/>
    </source>
</evidence>
<feature type="repeat" description="WD" evidence="3">
    <location>
        <begin position="978"/>
        <end position="1010"/>
    </location>
</feature>
<dbReference type="PROSITE" id="PS50837">
    <property type="entry name" value="NACHT"/>
    <property type="match status" value="1"/>
</dbReference>
<dbReference type="OMA" id="WHADTGQ"/>
<keyword evidence="6" id="KW-1185">Reference proteome</keyword>
<dbReference type="InterPro" id="IPR001680">
    <property type="entry name" value="WD40_rpt"/>
</dbReference>
<evidence type="ECO:0000256" key="2">
    <source>
        <dbReference type="ARBA" id="ARBA00022737"/>
    </source>
</evidence>
<accession>A0A179IIX6</accession>
<dbReference type="Proteomes" id="UP000243081">
    <property type="component" value="Unassembled WGS sequence"/>
</dbReference>
<keyword evidence="2" id="KW-0677">Repeat</keyword>
<reference evidence="5 6" key="1">
    <citation type="submission" date="2016-03" db="EMBL/GenBank/DDBJ databases">
        <title>Fine-scale spatial genetic structure of a fungal parasite of coffee scale insects.</title>
        <authorList>
            <person name="Jackson D."/>
            <person name="Zemenick K.A."/>
            <person name="Malloure B."/>
            <person name="Quandt C.A."/>
            <person name="James T.Y."/>
        </authorList>
    </citation>
    <scope>NUCLEOTIDE SEQUENCE [LARGE SCALE GENOMIC DNA]</scope>
    <source>
        <strain evidence="5 6">UM487</strain>
    </source>
</reference>
<evidence type="ECO:0000259" key="4">
    <source>
        <dbReference type="PROSITE" id="PS50837"/>
    </source>
</evidence>
<dbReference type="InterPro" id="IPR036322">
    <property type="entry name" value="WD40_repeat_dom_sf"/>
</dbReference>
<dbReference type="SUPFAM" id="SSF53167">
    <property type="entry name" value="Purine and uridine phosphorylases"/>
    <property type="match status" value="1"/>
</dbReference>
<feature type="repeat" description="WD" evidence="3">
    <location>
        <begin position="1268"/>
        <end position="1309"/>
    </location>
</feature>
<organism evidence="5 6">
    <name type="scientific">Cordyceps confragosa</name>
    <name type="common">Lecanicillium lecanii</name>
    <dbReference type="NCBI Taxonomy" id="2714763"/>
    <lineage>
        <taxon>Eukaryota</taxon>
        <taxon>Fungi</taxon>
        <taxon>Dikarya</taxon>
        <taxon>Ascomycota</taxon>
        <taxon>Pezizomycotina</taxon>
        <taxon>Sordariomycetes</taxon>
        <taxon>Hypocreomycetidae</taxon>
        <taxon>Hypocreales</taxon>
        <taxon>Cordycipitaceae</taxon>
        <taxon>Akanthomyces</taxon>
    </lineage>
</organism>
<dbReference type="GO" id="GO:0003824">
    <property type="term" value="F:catalytic activity"/>
    <property type="evidence" value="ECO:0007669"/>
    <property type="project" value="InterPro"/>
</dbReference>
<evidence type="ECO:0000313" key="5">
    <source>
        <dbReference type="EMBL" id="OAR01571.1"/>
    </source>
</evidence>
<comment type="caution">
    <text evidence="5">The sequence shown here is derived from an EMBL/GenBank/DDBJ whole genome shotgun (WGS) entry which is preliminary data.</text>
</comment>
<keyword evidence="1 3" id="KW-0853">WD repeat</keyword>
<dbReference type="EMBL" id="LUKN01001076">
    <property type="protein sequence ID" value="OAR01571.1"/>
    <property type="molecule type" value="Genomic_DNA"/>
</dbReference>
<dbReference type="SUPFAM" id="SSF50978">
    <property type="entry name" value="WD40 repeat-like"/>
    <property type="match status" value="2"/>
</dbReference>
<dbReference type="Pfam" id="PF24883">
    <property type="entry name" value="NPHP3_N"/>
    <property type="match status" value="1"/>
</dbReference>
<dbReference type="PRINTS" id="PR00320">
    <property type="entry name" value="GPROTEINBRPT"/>
</dbReference>
<dbReference type="OrthoDB" id="4927425at2759"/>
<gene>
    <name evidence="5" type="ORF">LLEC1_07590</name>
</gene>
<dbReference type="PROSITE" id="PS50294">
    <property type="entry name" value="WD_REPEATS_REGION"/>
    <property type="match status" value="12"/>
</dbReference>